<protein>
    <submittedName>
        <fullName evidence="1">Uncharacterized protein</fullName>
    </submittedName>
</protein>
<feature type="non-terminal residue" evidence="1">
    <location>
        <position position="1"/>
    </location>
</feature>
<dbReference type="EMBL" id="QOIP01000005">
    <property type="protein sequence ID" value="RLU22245.1"/>
    <property type="molecule type" value="Genomic_DNA"/>
</dbReference>
<dbReference type="Proteomes" id="UP000279307">
    <property type="component" value="Chromosome 5"/>
</dbReference>
<evidence type="ECO:0000313" key="2">
    <source>
        <dbReference type="Proteomes" id="UP000279307"/>
    </source>
</evidence>
<sequence>RRAVITTRIISQTQRPSAVCSAAAAVDFEQFLTPEQFETVDTDKHHFYVKGGPLVYRKMRLEKAGARSAAISTRRESSIIIRHVMNGRLHDPQQGKEDEEGKEKLISSTLWRINDHRQRALNTPGLTRDAVMSPPYLCELGI</sequence>
<gene>
    <name evidence="1" type="ORF">DMN91_004523</name>
</gene>
<reference evidence="1 2" key="1">
    <citation type="journal article" date="2018" name="Genome Res.">
        <title>The genomic architecture and molecular evolution of ant odorant receptors.</title>
        <authorList>
            <person name="McKenzie S.K."/>
            <person name="Kronauer D.J.C."/>
        </authorList>
    </citation>
    <scope>NUCLEOTIDE SEQUENCE [LARGE SCALE GENOMIC DNA]</scope>
    <source>
        <strain evidence="1">Clonal line C1</strain>
    </source>
</reference>
<name>A0A3L8DP88_OOCBI</name>
<dbReference type="AlphaFoldDB" id="A0A3L8DP88"/>
<accession>A0A3L8DP88</accession>
<organism evidence="1 2">
    <name type="scientific">Ooceraea biroi</name>
    <name type="common">Clonal raider ant</name>
    <name type="synonym">Cerapachys biroi</name>
    <dbReference type="NCBI Taxonomy" id="2015173"/>
    <lineage>
        <taxon>Eukaryota</taxon>
        <taxon>Metazoa</taxon>
        <taxon>Ecdysozoa</taxon>
        <taxon>Arthropoda</taxon>
        <taxon>Hexapoda</taxon>
        <taxon>Insecta</taxon>
        <taxon>Pterygota</taxon>
        <taxon>Neoptera</taxon>
        <taxon>Endopterygota</taxon>
        <taxon>Hymenoptera</taxon>
        <taxon>Apocrita</taxon>
        <taxon>Aculeata</taxon>
        <taxon>Formicoidea</taxon>
        <taxon>Formicidae</taxon>
        <taxon>Dorylinae</taxon>
        <taxon>Ooceraea</taxon>
    </lineage>
</organism>
<feature type="non-terminal residue" evidence="1">
    <location>
        <position position="142"/>
    </location>
</feature>
<comment type="caution">
    <text evidence="1">The sequence shown here is derived from an EMBL/GenBank/DDBJ whole genome shotgun (WGS) entry which is preliminary data.</text>
</comment>
<proteinExistence type="predicted"/>
<evidence type="ECO:0000313" key="1">
    <source>
        <dbReference type="EMBL" id="RLU22245.1"/>
    </source>
</evidence>